<keyword evidence="1" id="KW-0472">Membrane</keyword>
<gene>
    <name evidence="2" type="ORF">IAA54_10210</name>
</gene>
<reference evidence="2" key="1">
    <citation type="submission" date="2020-10" db="EMBL/GenBank/DDBJ databases">
        <authorList>
            <person name="Gilroy R."/>
        </authorList>
    </citation>
    <scope>NUCLEOTIDE SEQUENCE</scope>
    <source>
        <strain evidence="2">ChiSjej1B19-7085</strain>
    </source>
</reference>
<sequence>MWNKSKSLMLSIFCTRLFLVLLAIVVVFAPQVIRWFFGESEAMLSIHGYLRATIYTEAVPASAILLCLHRLLRNIRRNMVFEEENIRLLRVISWGCIAAGIVALVSAFYYSSFWIVAVACAFFGLILRVIKNVFEQALEIKNENDFTI</sequence>
<evidence type="ECO:0000313" key="3">
    <source>
        <dbReference type="Proteomes" id="UP000886785"/>
    </source>
</evidence>
<dbReference type="Pfam" id="PF11188">
    <property type="entry name" value="DUF2975"/>
    <property type="match status" value="1"/>
</dbReference>
<comment type="caution">
    <text evidence="2">The sequence shown here is derived from an EMBL/GenBank/DDBJ whole genome shotgun (WGS) entry which is preliminary data.</text>
</comment>
<dbReference type="Proteomes" id="UP000886785">
    <property type="component" value="Unassembled WGS sequence"/>
</dbReference>
<accession>A0A9D1DS53</accession>
<dbReference type="AlphaFoldDB" id="A0A9D1DS53"/>
<evidence type="ECO:0000313" key="2">
    <source>
        <dbReference type="EMBL" id="HIR58031.1"/>
    </source>
</evidence>
<proteinExistence type="predicted"/>
<dbReference type="InterPro" id="IPR021354">
    <property type="entry name" value="DUF2975"/>
</dbReference>
<feature type="transmembrane region" description="Helical" evidence="1">
    <location>
        <begin position="7"/>
        <end position="29"/>
    </location>
</feature>
<feature type="transmembrane region" description="Helical" evidence="1">
    <location>
        <begin position="113"/>
        <end position="130"/>
    </location>
</feature>
<evidence type="ECO:0000256" key="1">
    <source>
        <dbReference type="SAM" id="Phobius"/>
    </source>
</evidence>
<dbReference type="EMBL" id="DVHF01000128">
    <property type="protein sequence ID" value="HIR58031.1"/>
    <property type="molecule type" value="Genomic_DNA"/>
</dbReference>
<reference evidence="2" key="2">
    <citation type="journal article" date="2021" name="PeerJ">
        <title>Extensive microbial diversity within the chicken gut microbiome revealed by metagenomics and culture.</title>
        <authorList>
            <person name="Gilroy R."/>
            <person name="Ravi A."/>
            <person name="Getino M."/>
            <person name="Pursley I."/>
            <person name="Horton D.L."/>
            <person name="Alikhan N.F."/>
            <person name="Baker D."/>
            <person name="Gharbi K."/>
            <person name="Hall N."/>
            <person name="Watson M."/>
            <person name="Adriaenssens E.M."/>
            <person name="Foster-Nyarko E."/>
            <person name="Jarju S."/>
            <person name="Secka A."/>
            <person name="Antonio M."/>
            <person name="Oren A."/>
            <person name="Chaudhuri R.R."/>
            <person name="La Ragione R."/>
            <person name="Hildebrand F."/>
            <person name="Pallen M.J."/>
        </authorList>
    </citation>
    <scope>NUCLEOTIDE SEQUENCE</scope>
    <source>
        <strain evidence="2">ChiSjej1B19-7085</strain>
    </source>
</reference>
<keyword evidence="1" id="KW-0812">Transmembrane</keyword>
<keyword evidence="1" id="KW-1133">Transmembrane helix</keyword>
<protein>
    <submittedName>
        <fullName evidence="2">DUF2975 domain-containing protein</fullName>
    </submittedName>
</protein>
<name>A0A9D1DS53_9FIRM</name>
<organism evidence="2 3">
    <name type="scientific">Candidatus Gallacutalibacter pullicola</name>
    <dbReference type="NCBI Taxonomy" id="2840830"/>
    <lineage>
        <taxon>Bacteria</taxon>
        <taxon>Bacillati</taxon>
        <taxon>Bacillota</taxon>
        <taxon>Clostridia</taxon>
        <taxon>Eubacteriales</taxon>
        <taxon>Candidatus Gallacutalibacter</taxon>
    </lineage>
</organism>
<feature type="transmembrane region" description="Helical" evidence="1">
    <location>
        <begin position="88"/>
        <end position="107"/>
    </location>
</feature>
<feature type="transmembrane region" description="Helical" evidence="1">
    <location>
        <begin position="49"/>
        <end position="68"/>
    </location>
</feature>